<dbReference type="Proteomes" id="UP000095284">
    <property type="component" value="Unplaced"/>
</dbReference>
<keyword evidence="2" id="KW-0732">Signal</keyword>
<evidence type="ECO:0000313" key="4">
    <source>
        <dbReference type="EMBL" id="CAD5215785.1"/>
    </source>
</evidence>
<feature type="domain" description="EF-hand" evidence="3">
    <location>
        <begin position="56"/>
        <end position="81"/>
    </location>
</feature>
<dbReference type="WBParaSite" id="BXY_1590000.1">
    <property type="protein sequence ID" value="BXY_1590000.1"/>
    <property type="gene ID" value="BXY_1590000"/>
</dbReference>
<name>A0A1I7SS83_BURXY</name>
<protein>
    <submittedName>
        <fullName evidence="4">(pine wood nematode) hypothetical protein</fullName>
    </submittedName>
</protein>
<dbReference type="AlphaFoldDB" id="A0A1I7SS83"/>
<accession>A0A1I7SS83</accession>
<dbReference type="Proteomes" id="UP000582659">
    <property type="component" value="Unassembled WGS sequence"/>
</dbReference>
<dbReference type="InterPro" id="IPR002048">
    <property type="entry name" value="EF_hand_dom"/>
</dbReference>
<evidence type="ECO:0000313" key="7">
    <source>
        <dbReference type="WBParaSite" id="BXY_1590000.1"/>
    </source>
</evidence>
<dbReference type="SMR" id="A0A1I7SS83"/>
<feature type="chain" id="PRO_5035399935" evidence="2">
    <location>
        <begin position="17"/>
        <end position="88"/>
    </location>
</feature>
<evidence type="ECO:0000313" key="5">
    <source>
        <dbReference type="Proteomes" id="UP000095284"/>
    </source>
</evidence>
<reference evidence="4" key="2">
    <citation type="submission" date="2020-09" db="EMBL/GenBank/DDBJ databases">
        <authorList>
            <person name="Kikuchi T."/>
        </authorList>
    </citation>
    <scope>NUCLEOTIDE SEQUENCE</scope>
    <source>
        <strain evidence="4">Ka4C1</strain>
    </source>
</reference>
<dbReference type="PROSITE" id="PS00018">
    <property type="entry name" value="EF_HAND_1"/>
    <property type="match status" value="1"/>
</dbReference>
<dbReference type="EMBL" id="CAJFDI010000002">
    <property type="protein sequence ID" value="CAD5215785.1"/>
    <property type="molecule type" value="Genomic_DNA"/>
</dbReference>
<dbReference type="Proteomes" id="UP000659654">
    <property type="component" value="Unassembled WGS sequence"/>
</dbReference>
<organism evidence="5 7">
    <name type="scientific">Bursaphelenchus xylophilus</name>
    <name type="common">Pinewood nematode worm</name>
    <name type="synonym">Aphelenchoides xylophilus</name>
    <dbReference type="NCBI Taxonomy" id="6326"/>
    <lineage>
        <taxon>Eukaryota</taxon>
        <taxon>Metazoa</taxon>
        <taxon>Ecdysozoa</taxon>
        <taxon>Nematoda</taxon>
        <taxon>Chromadorea</taxon>
        <taxon>Rhabditida</taxon>
        <taxon>Tylenchina</taxon>
        <taxon>Tylenchomorpha</taxon>
        <taxon>Aphelenchoidea</taxon>
        <taxon>Aphelenchoididae</taxon>
        <taxon>Bursaphelenchus</taxon>
    </lineage>
</organism>
<dbReference type="GO" id="GO:0005509">
    <property type="term" value="F:calcium ion binding"/>
    <property type="evidence" value="ECO:0007669"/>
    <property type="project" value="InterPro"/>
</dbReference>
<proteinExistence type="predicted"/>
<evidence type="ECO:0000313" key="6">
    <source>
        <dbReference type="Proteomes" id="UP000659654"/>
    </source>
</evidence>
<dbReference type="InterPro" id="IPR018247">
    <property type="entry name" value="EF_Hand_1_Ca_BS"/>
</dbReference>
<evidence type="ECO:0000256" key="1">
    <source>
        <dbReference type="ARBA" id="ARBA00022837"/>
    </source>
</evidence>
<dbReference type="OrthoDB" id="10425132at2759"/>
<sequence length="88" mass="10173">MKIIALFLCCLTVIDAGLDDEATKIFDYINKNKADKIPVENAARIIEKLLPQSDVKSLDKNGDGKVEKEEFVHYYRIQYNEWAKRNLP</sequence>
<dbReference type="Gene3D" id="1.10.238.10">
    <property type="entry name" value="EF-hand"/>
    <property type="match status" value="1"/>
</dbReference>
<reference evidence="7" key="1">
    <citation type="submission" date="2016-11" db="UniProtKB">
        <authorList>
            <consortium name="WormBaseParasite"/>
        </authorList>
    </citation>
    <scope>IDENTIFICATION</scope>
</reference>
<evidence type="ECO:0000259" key="3">
    <source>
        <dbReference type="PROSITE" id="PS50222"/>
    </source>
</evidence>
<dbReference type="SUPFAM" id="SSF47473">
    <property type="entry name" value="EF-hand"/>
    <property type="match status" value="1"/>
</dbReference>
<keyword evidence="1" id="KW-0106">Calcium</keyword>
<keyword evidence="6" id="KW-1185">Reference proteome</keyword>
<evidence type="ECO:0000256" key="2">
    <source>
        <dbReference type="SAM" id="SignalP"/>
    </source>
</evidence>
<gene>
    <name evidence="4" type="ORF">BXYJ_LOCUS4203</name>
</gene>
<dbReference type="EMBL" id="CAJFCV020000002">
    <property type="protein sequence ID" value="CAG9097935.1"/>
    <property type="molecule type" value="Genomic_DNA"/>
</dbReference>
<dbReference type="PROSITE" id="PS50222">
    <property type="entry name" value="EF_HAND_2"/>
    <property type="match status" value="1"/>
</dbReference>
<feature type="signal peptide" evidence="2">
    <location>
        <begin position="1"/>
        <end position="16"/>
    </location>
</feature>
<dbReference type="InterPro" id="IPR011992">
    <property type="entry name" value="EF-hand-dom_pair"/>
</dbReference>